<dbReference type="PANTHER" id="PTHR43568:SF1">
    <property type="entry name" value="P PROTEIN"/>
    <property type="match status" value="1"/>
</dbReference>
<feature type="transmembrane region" description="Helical" evidence="8">
    <location>
        <begin position="538"/>
        <end position="560"/>
    </location>
</feature>
<keyword evidence="5 8" id="KW-0812">Transmembrane</keyword>
<organism evidence="10 11">
    <name type="scientific">Rhodopirellula sallentina SM41</name>
    <dbReference type="NCBI Taxonomy" id="1263870"/>
    <lineage>
        <taxon>Bacteria</taxon>
        <taxon>Pseudomonadati</taxon>
        <taxon>Planctomycetota</taxon>
        <taxon>Planctomycetia</taxon>
        <taxon>Pirellulales</taxon>
        <taxon>Pirellulaceae</taxon>
        <taxon>Rhodopirellula</taxon>
    </lineage>
</organism>
<feature type="transmembrane region" description="Helical" evidence="8">
    <location>
        <begin position="185"/>
        <end position="203"/>
    </location>
</feature>
<keyword evidence="3" id="KW-0813">Transport</keyword>
<dbReference type="InterPro" id="IPR051475">
    <property type="entry name" value="Diverse_Ion_Transporter"/>
</dbReference>
<feature type="transmembrane region" description="Helical" evidence="8">
    <location>
        <begin position="128"/>
        <end position="147"/>
    </location>
</feature>
<feature type="transmembrane region" description="Helical" evidence="8">
    <location>
        <begin position="153"/>
        <end position="173"/>
    </location>
</feature>
<dbReference type="GO" id="GO:0005886">
    <property type="term" value="C:plasma membrane"/>
    <property type="evidence" value="ECO:0007669"/>
    <property type="project" value="UniProtKB-SubCell"/>
</dbReference>
<comment type="subcellular location">
    <subcellularLocation>
        <location evidence="1">Cell membrane</location>
        <topology evidence="1">Multi-pass membrane protein</topology>
    </subcellularLocation>
</comment>
<evidence type="ECO:0000256" key="3">
    <source>
        <dbReference type="ARBA" id="ARBA00022448"/>
    </source>
</evidence>
<dbReference type="Proteomes" id="UP000011885">
    <property type="component" value="Unassembled WGS sequence"/>
</dbReference>
<comment type="caution">
    <text evidence="10">The sequence shown here is derived from an EMBL/GenBank/DDBJ whole genome shotgun (WGS) entry which is preliminary data.</text>
</comment>
<feature type="transmembrane region" description="Helical" evidence="8">
    <location>
        <begin position="367"/>
        <end position="400"/>
    </location>
</feature>
<name>M5U8M9_9BACT</name>
<feature type="domain" description="Citrate transporter-like" evidence="9">
    <location>
        <begin position="142"/>
        <end position="503"/>
    </location>
</feature>
<dbReference type="InterPro" id="IPR004680">
    <property type="entry name" value="Cit_transptr-like_dom"/>
</dbReference>
<dbReference type="PATRIC" id="fig|1263870.3.peg.822"/>
<dbReference type="GO" id="GO:0015105">
    <property type="term" value="F:arsenite transmembrane transporter activity"/>
    <property type="evidence" value="ECO:0007669"/>
    <property type="project" value="InterPro"/>
</dbReference>
<evidence type="ECO:0000256" key="2">
    <source>
        <dbReference type="ARBA" id="ARBA00009843"/>
    </source>
</evidence>
<evidence type="ECO:0000313" key="11">
    <source>
        <dbReference type="Proteomes" id="UP000011885"/>
    </source>
</evidence>
<dbReference type="CDD" id="cd01116">
    <property type="entry name" value="P_permease"/>
    <property type="match status" value="1"/>
</dbReference>
<dbReference type="AlphaFoldDB" id="M5U8M9"/>
<dbReference type="Pfam" id="PF03600">
    <property type="entry name" value="CitMHS"/>
    <property type="match status" value="1"/>
</dbReference>
<evidence type="ECO:0000256" key="4">
    <source>
        <dbReference type="ARBA" id="ARBA00022475"/>
    </source>
</evidence>
<dbReference type="EMBL" id="ANOH01000065">
    <property type="protein sequence ID" value="EMI57795.1"/>
    <property type="molecule type" value="Genomic_DNA"/>
</dbReference>
<reference evidence="10 11" key="1">
    <citation type="journal article" date="2013" name="Mar. Genomics">
        <title>Expression of sulfatases in Rhodopirellula baltica and the diversity of sulfatases in the genus Rhodopirellula.</title>
        <authorList>
            <person name="Wegner C.E."/>
            <person name="Richter-Heitmann T."/>
            <person name="Klindworth A."/>
            <person name="Klockow C."/>
            <person name="Richter M."/>
            <person name="Achstetter T."/>
            <person name="Glockner F.O."/>
            <person name="Harder J."/>
        </authorList>
    </citation>
    <scope>NUCLEOTIDE SEQUENCE [LARGE SCALE GENOMIC DNA]</scope>
    <source>
        <strain evidence="10 11">SM41</strain>
    </source>
</reference>
<protein>
    <submittedName>
        <fullName evidence="10">Citrate transporter</fullName>
    </submittedName>
</protein>
<evidence type="ECO:0000256" key="1">
    <source>
        <dbReference type="ARBA" id="ARBA00004651"/>
    </source>
</evidence>
<evidence type="ECO:0000313" key="10">
    <source>
        <dbReference type="EMBL" id="EMI57795.1"/>
    </source>
</evidence>
<evidence type="ECO:0000259" key="9">
    <source>
        <dbReference type="Pfam" id="PF03600"/>
    </source>
</evidence>
<keyword evidence="7 8" id="KW-0472">Membrane</keyword>
<feature type="transmembrane region" description="Helical" evidence="8">
    <location>
        <begin position="268"/>
        <end position="288"/>
    </location>
</feature>
<gene>
    <name evidence="10" type="ORF">RSSM_00754</name>
</gene>
<keyword evidence="4" id="KW-1003">Cell membrane</keyword>
<keyword evidence="6 8" id="KW-1133">Transmembrane helix</keyword>
<feature type="transmembrane region" description="Helical" evidence="8">
    <location>
        <begin position="308"/>
        <end position="327"/>
    </location>
</feature>
<dbReference type="PANTHER" id="PTHR43568">
    <property type="entry name" value="P PROTEIN"/>
    <property type="match status" value="1"/>
</dbReference>
<comment type="similarity">
    <text evidence="2">Belongs to the CitM (TC 2.A.11) transporter family.</text>
</comment>
<evidence type="ECO:0000256" key="5">
    <source>
        <dbReference type="ARBA" id="ARBA00022692"/>
    </source>
</evidence>
<sequence length="572" mass="61378">MLGQVLNKLFGFIFCGHIHSVSSRLISPSLFHHIPDGYSGIAHIIKIGQNTCRFHHAAAFHADSQHRFATSIRKFESPRRLTLMLPTEHVTGEPMADVIANLGANLSTTDWSPLAASLTQMPTSSSPAWVMLLFAAVMMATYVGVAVERFHKTVAALCGAAVLVILSIALDLFEYHKVYEFLKEDLNIFGVIIGTGILVDVVGKSGLFHFLSMWIVRFTGGRASSLFMTLCVVTFLFVSVLTIVPAMLILSSLVLVICRSLGYKPMPLLLSVAICANSGAIATFASGLPNIMIGTAAGIPYVDFLKVSLPYAVVSLIVAIIGLRFFFRNDLPWKQSESDKAALKQQIEGFDPWAMVEDRRVLLRSAIILIATVCGFALAQPLGVGMDFVAMVGATAALLFSGKGVEDAIGKVNWTVILFFMGLFIIIGCVKETGALKWVAEQVIAFSGNKIALLIPLMGVFSAVASSIVDNIPVAATLIPIVQDISGGETGVPAEPLWWTLIICCNLGGNGTPIGSISCVIAIYALKKEVGVHVGWGTFLKLGGAIMFVQVIGAILYVMFMHSQGWIPAIAS</sequence>
<keyword evidence="11" id="KW-1185">Reference proteome</keyword>
<feature type="transmembrane region" description="Helical" evidence="8">
    <location>
        <begin position="451"/>
        <end position="469"/>
    </location>
</feature>
<accession>M5U8M9</accession>
<feature type="transmembrane region" description="Helical" evidence="8">
    <location>
        <begin position="412"/>
        <end position="430"/>
    </location>
</feature>
<evidence type="ECO:0000256" key="7">
    <source>
        <dbReference type="ARBA" id="ARBA00023136"/>
    </source>
</evidence>
<proteinExistence type="inferred from homology"/>
<dbReference type="PRINTS" id="PR00758">
    <property type="entry name" value="ARSENICPUMP"/>
</dbReference>
<feature type="transmembrane region" description="Helical" evidence="8">
    <location>
        <begin position="497"/>
        <end position="526"/>
    </location>
</feature>
<evidence type="ECO:0000256" key="6">
    <source>
        <dbReference type="ARBA" id="ARBA00022989"/>
    </source>
</evidence>
<feature type="transmembrane region" description="Helical" evidence="8">
    <location>
        <begin position="223"/>
        <end position="256"/>
    </location>
</feature>
<evidence type="ECO:0000256" key="8">
    <source>
        <dbReference type="SAM" id="Phobius"/>
    </source>
</evidence>
<dbReference type="InterPro" id="IPR000802">
    <property type="entry name" value="Arsenical_pump_ArsB"/>
</dbReference>